<evidence type="ECO:0000259" key="7">
    <source>
        <dbReference type="PROSITE" id="PS50222"/>
    </source>
</evidence>
<dbReference type="FunFam" id="3.20.20.220:FF:000012">
    <property type="entry name" value="Proline dehydrogenase"/>
    <property type="match status" value="1"/>
</dbReference>
<protein>
    <recommendedName>
        <fullName evidence="6">Proline dehydrogenase</fullName>
        <ecNumber evidence="6">1.5.5.2</ecNumber>
    </recommendedName>
</protein>
<dbReference type="EMBL" id="JPKZ01001215">
    <property type="protein sequence ID" value="KHN83165.1"/>
    <property type="molecule type" value="Genomic_DNA"/>
</dbReference>
<comment type="similarity">
    <text evidence="2 6">Belongs to the proline oxidase family.</text>
</comment>
<dbReference type="InterPro" id="IPR011992">
    <property type="entry name" value="EF-hand-dom_pair"/>
</dbReference>
<keyword evidence="4 6" id="KW-0560">Oxidoreductase</keyword>
<dbReference type="InterPro" id="IPR015659">
    <property type="entry name" value="Proline_oxidase"/>
</dbReference>
<dbReference type="PROSITE" id="PS50222">
    <property type="entry name" value="EF_HAND_2"/>
    <property type="match status" value="1"/>
</dbReference>
<dbReference type="InterPro" id="IPR002872">
    <property type="entry name" value="Proline_DH_dom"/>
</dbReference>
<dbReference type="GO" id="GO:0010133">
    <property type="term" value="P:L-proline catabolic process to L-glutamate"/>
    <property type="evidence" value="ECO:0007669"/>
    <property type="project" value="TreeGrafter"/>
</dbReference>
<dbReference type="Proteomes" id="UP000031036">
    <property type="component" value="Unassembled WGS sequence"/>
</dbReference>
<dbReference type="PROSITE" id="PS00018">
    <property type="entry name" value="EF_HAND_1"/>
    <property type="match status" value="1"/>
</dbReference>
<keyword evidence="6" id="KW-0274">FAD</keyword>
<dbReference type="PANTHER" id="PTHR13914">
    <property type="entry name" value="PROLINE OXIDASE"/>
    <property type="match status" value="1"/>
</dbReference>
<comment type="cofactor">
    <cofactor evidence="6">
        <name>FAD</name>
        <dbReference type="ChEBI" id="CHEBI:57692"/>
    </cofactor>
</comment>
<organism evidence="8 9">
    <name type="scientific">Toxocara canis</name>
    <name type="common">Canine roundworm</name>
    <dbReference type="NCBI Taxonomy" id="6265"/>
    <lineage>
        <taxon>Eukaryota</taxon>
        <taxon>Metazoa</taxon>
        <taxon>Ecdysozoa</taxon>
        <taxon>Nematoda</taxon>
        <taxon>Chromadorea</taxon>
        <taxon>Rhabditida</taxon>
        <taxon>Spirurina</taxon>
        <taxon>Ascaridomorpha</taxon>
        <taxon>Ascaridoidea</taxon>
        <taxon>Toxocaridae</taxon>
        <taxon>Toxocara</taxon>
    </lineage>
</organism>
<reference evidence="8 9" key="1">
    <citation type="submission" date="2014-11" db="EMBL/GenBank/DDBJ databases">
        <title>Genetic blueprint of the zoonotic pathogen Toxocara canis.</title>
        <authorList>
            <person name="Zhu X.-Q."/>
            <person name="Korhonen P.K."/>
            <person name="Cai H."/>
            <person name="Young N.D."/>
            <person name="Nejsum P."/>
            <person name="von Samson-Himmelstjerna G."/>
            <person name="Boag P.R."/>
            <person name="Tan P."/>
            <person name="Li Q."/>
            <person name="Min J."/>
            <person name="Yang Y."/>
            <person name="Wang X."/>
            <person name="Fang X."/>
            <person name="Hall R.S."/>
            <person name="Hofmann A."/>
            <person name="Sternberg P.W."/>
            <person name="Jex A.R."/>
            <person name="Gasser R.B."/>
        </authorList>
    </citation>
    <scope>NUCLEOTIDE SEQUENCE [LARGE SCALE GENOMIC DNA]</scope>
    <source>
        <strain evidence="8">PN_DK_2014</strain>
    </source>
</reference>
<comment type="function">
    <text evidence="6">Converts proline to delta-1-pyrroline-5-carboxylate.</text>
</comment>
<proteinExistence type="inferred from homology"/>
<dbReference type="GO" id="GO:0004657">
    <property type="term" value="F:proline dehydrogenase activity"/>
    <property type="evidence" value="ECO:0007669"/>
    <property type="project" value="UniProtKB-EC"/>
</dbReference>
<dbReference type="InterPro" id="IPR002048">
    <property type="entry name" value="EF_hand_dom"/>
</dbReference>
<keyword evidence="5 6" id="KW-0642">Proline metabolism</keyword>
<evidence type="ECO:0000256" key="5">
    <source>
        <dbReference type="ARBA" id="ARBA00023062"/>
    </source>
</evidence>
<keyword evidence="9" id="KW-1185">Reference proteome</keyword>
<evidence type="ECO:0000256" key="6">
    <source>
        <dbReference type="RuleBase" id="RU364054"/>
    </source>
</evidence>
<dbReference type="Gene3D" id="3.20.20.220">
    <property type="match status" value="2"/>
</dbReference>
<evidence type="ECO:0000256" key="2">
    <source>
        <dbReference type="ARBA" id="ARBA00005869"/>
    </source>
</evidence>
<dbReference type="AlphaFoldDB" id="A0A0B2VQ60"/>
<dbReference type="EC" id="1.5.5.2" evidence="6"/>
<dbReference type="Pfam" id="PF01619">
    <property type="entry name" value="Pro_dh"/>
    <property type="match status" value="1"/>
</dbReference>
<dbReference type="SUPFAM" id="SSF47473">
    <property type="entry name" value="EF-hand"/>
    <property type="match status" value="1"/>
</dbReference>
<gene>
    <name evidence="8" type="ORF">Tcan_15904</name>
</gene>
<sequence length="618" mass="71259">MTAVEGSRRATYNIFRRIFSLQTRHVLVFSSSTPPIVWKPSARDNKEIEECYQRLDLNFENGKEAFKSKTNYELFRAVIVLHLCSYEMLVKNNVAILNVLRKLLGQKLFNSALKATFYGQFVAGENKDEIEPTILKMQKFGVKSILDYSVEKDVSQEEVQKKAFERMDDGGQIKSVSLKQVIGEKTMLQTHRKYDVYKEFADRRQNVVSARTYFYEGEEECDRHCEIFCQSIDAVASATGGLGFSAIKVTALGRPALLLKASESIAQTQNFFQAITGSTRENLVLSKISEKDFLQKIQNYGIKTDSKMVQEWFKMVDFDEDGFVDFYDWAELFDEDKKLGQMFQVYNIKTQKIEPLFVKLSEEEEQEFANMVDRVARVVDYAVSKGVRIMIDAEQTYFQPAISRLTMALMRKHNKERGWVFNTYQAYLKSCLHDVQLDMHIARRENFHFGCKLVRGAYMDQERQRAAAIGYEDPINPNLQATAEMYNRVLTRIIQERDLRGPGQVSVMVASHNEDSTRFAVQLMKDKCIAPSEKVICFAQLLGMCDQISFSLGQAGYSVYKYVPYGPIEGVLPYLSRRAQENGGMLLKAKKERRLLWRELMRRIFVGQLLYKVPDHAS</sequence>
<keyword evidence="3" id="KW-0106">Calcium</keyword>
<keyword evidence="6" id="KW-0285">Flavoprotein</keyword>
<evidence type="ECO:0000256" key="3">
    <source>
        <dbReference type="ARBA" id="ARBA00022837"/>
    </source>
</evidence>
<evidence type="ECO:0000313" key="8">
    <source>
        <dbReference type="EMBL" id="KHN83165.1"/>
    </source>
</evidence>
<dbReference type="InterPro" id="IPR018247">
    <property type="entry name" value="EF_Hand_1_Ca_BS"/>
</dbReference>
<comment type="pathway">
    <text evidence="1">Amino-acid degradation; L-proline degradation into L-glutamate; L-glutamate from L-proline: step 1/2.</text>
</comment>
<dbReference type="GO" id="GO:0071949">
    <property type="term" value="F:FAD binding"/>
    <property type="evidence" value="ECO:0007669"/>
    <property type="project" value="TreeGrafter"/>
</dbReference>
<dbReference type="GO" id="GO:0005739">
    <property type="term" value="C:mitochondrion"/>
    <property type="evidence" value="ECO:0007669"/>
    <property type="project" value="TreeGrafter"/>
</dbReference>
<dbReference type="STRING" id="6265.A0A0B2VQ60"/>
<comment type="caution">
    <text evidence="8">The sequence shown here is derived from an EMBL/GenBank/DDBJ whole genome shotgun (WGS) entry which is preliminary data.</text>
</comment>
<evidence type="ECO:0000256" key="1">
    <source>
        <dbReference type="ARBA" id="ARBA00004739"/>
    </source>
</evidence>
<dbReference type="GO" id="GO:0005509">
    <property type="term" value="F:calcium ion binding"/>
    <property type="evidence" value="ECO:0007669"/>
    <property type="project" value="InterPro"/>
</dbReference>
<dbReference type="OMA" id="GPLKKYH"/>
<feature type="domain" description="EF-hand" evidence="7">
    <location>
        <begin position="304"/>
        <end position="339"/>
    </location>
</feature>
<accession>A0A0B2VQ60</accession>
<evidence type="ECO:0000313" key="9">
    <source>
        <dbReference type="Proteomes" id="UP000031036"/>
    </source>
</evidence>
<dbReference type="SUPFAM" id="SSF51730">
    <property type="entry name" value="FAD-linked oxidoreductase"/>
    <property type="match status" value="1"/>
</dbReference>
<comment type="catalytic activity">
    <reaction evidence="6">
        <text>L-proline + a quinone = (S)-1-pyrroline-5-carboxylate + a quinol + H(+)</text>
        <dbReference type="Rhea" id="RHEA:23784"/>
        <dbReference type="ChEBI" id="CHEBI:15378"/>
        <dbReference type="ChEBI" id="CHEBI:17388"/>
        <dbReference type="ChEBI" id="CHEBI:24646"/>
        <dbReference type="ChEBI" id="CHEBI:60039"/>
        <dbReference type="ChEBI" id="CHEBI:132124"/>
        <dbReference type="EC" id="1.5.5.2"/>
    </reaction>
</comment>
<dbReference type="OrthoDB" id="5464at2759"/>
<dbReference type="InterPro" id="IPR029041">
    <property type="entry name" value="FAD-linked_oxidoreductase-like"/>
</dbReference>
<dbReference type="PANTHER" id="PTHR13914:SF0">
    <property type="entry name" value="PROLINE DEHYDROGENASE 1, MITOCHONDRIAL"/>
    <property type="match status" value="1"/>
</dbReference>
<name>A0A0B2VQ60_TOXCA</name>
<evidence type="ECO:0000256" key="4">
    <source>
        <dbReference type="ARBA" id="ARBA00023002"/>
    </source>
</evidence>